<evidence type="ECO:0000256" key="3">
    <source>
        <dbReference type="ARBA" id="ARBA00022448"/>
    </source>
</evidence>
<keyword evidence="3 11" id="KW-0813">Transport</keyword>
<evidence type="ECO:0000256" key="9">
    <source>
        <dbReference type="ARBA" id="ARBA00023136"/>
    </source>
</evidence>
<evidence type="ECO:0000256" key="10">
    <source>
        <dbReference type="ARBA" id="ARBA00025198"/>
    </source>
</evidence>
<accession>A0A9Y1I420</accession>
<feature type="coiled-coil region" evidence="12">
    <location>
        <begin position="64"/>
        <end position="91"/>
    </location>
</feature>
<keyword evidence="4 11" id="KW-0138">CF(0)</keyword>
<dbReference type="Pfam" id="PF00430">
    <property type="entry name" value="ATP-synt_B"/>
    <property type="match status" value="1"/>
</dbReference>
<dbReference type="GO" id="GO:0046961">
    <property type="term" value="F:proton-transporting ATPase activity, rotational mechanism"/>
    <property type="evidence" value="ECO:0007669"/>
    <property type="project" value="TreeGrafter"/>
</dbReference>
<protein>
    <submittedName>
        <fullName evidence="14">ATP synthase CF0 B' subunit</fullName>
    </submittedName>
</protein>
<keyword evidence="8 11" id="KW-0406">Ion transport</keyword>
<evidence type="ECO:0000256" key="4">
    <source>
        <dbReference type="ARBA" id="ARBA00022547"/>
    </source>
</evidence>
<proteinExistence type="inferred from homology"/>
<name>A0A9Y1I420_9RHOD</name>
<evidence type="ECO:0000313" key="14">
    <source>
        <dbReference type="EMBL" id="WDA99980.1"/>
    </source>
</evidence>
<dbReference type="GO" id="GO:0045259">
    <property type="term" value="C:proton-transporting ATP synthase complex"/>
    <property type="evidence" value="ECO:0007669"/>
    <property type="project" value="UniProtKB-KW"/>
</dbReference>
<sequence length="159" mass="18866">MKNFDKKLNYKLFILKMAGLFDFDATLPFMGIQFLFLIICLDYVFYKPIGNILKKRDIYIRNNLELSKQAFEKAQDLLRQYEQIMLDARKESERIIADVKSSAEMLAVKEVDKVKQDNKILIDKNFNQLILQKETICNSQLDKYVDILSDRIYFMLIET</sequence>
<keyword evidence="12" id="KW-0175">Coiled coil</keyword>
<keyword evidence="7 13" id="KW-1133">Transmembrane helix</keyword>
<feature type="transmembrane region" description="Helical" evidence="13">
    <location>
        <begin position="25"/>
        <end position="46"/>
    </location>
</feature>
<keyword evidence="14" id="KW-0934">Plastid</keyword>
<reference evidence="14" key="1">
    <citation type="journal article" date="2023" name="J. Phycol.">
        <title>Revised classification of the Cyanidiophyceae based on plastid genome data with descriptions of the Cavernulicolales ord. nov. and Galdieriales ord. nov. (Rhodophyta).</title>
        <authorList>
            <person name="Park S.I."/>
            <person name="Cho C.H."/>
            <person name="Ciniglia C."/>
            <person name="Huang T.Y."/>
            <person name="Liu S.L."/>
            <person name="Bustamante D.E."/>
            <person name="Calderon M.S."/>
            <person name="Mansilla A."/>
            <person name="McDermott T."/>
            <person name="Andersen R.A."/>
            <person name="Yoon H.S."/>
        </authorList>
    </citation>
    <scope>NUCLEOTIDE SEQUENCE</scope>
</reference>
<organism evidence="14">
    <name type="scientific">Cyanidium sp. THAL103</name>
    <dbReference type="NCBI Taxonomy" id="3027999"/>
    <lineage>
        <taxon>Eukaryota</taxon>
        <taxon>Rhodophyta</taxon>
        <taxon>Bangiophyceae</taxon>
        <taxon>Cyanidiales</taxon>
        <taxon>Cyanidiaceae</taxon>
        <taxon>Cyanidium</taxon>
    </lineage>
</organism>
<dbReference type="PANTHER" id="PTHR33445">
    <property type="entry name" value="ATP SYNTHASE SUBUNIT B', CHLOROPLASTIC"/>
    <property type="match status" value="1"/>
</dbReference>
<evidence type="ECO:0000256" key="2">
    <source>
        <dbReference type="ARBA" id="ARBA00005513"/>
    </source>
</evidence>
<dbReference type="PANTHER" id="PTHR33445:SF2">
    <property type="entry name" value="ATP SYNTHASE SUBUNIT B', CHLOROPLASTIC"/>
    <property type="match status" value="1"/>
</dbReference>
<keyword evidence="6 11" id="KW-0375">Hydrogen ion transport</keyword>
<keyword evidence="9 13" id="KW-0472">Membrane</keyword>
<dbReference type="HAMAP" id="MF_01398">
    <property type="entry name" value="ATP_synth_b_bprime"/>
    <property type="match status" value="1"/>
</dbReference>
<dbReference type="InterPro" id="IPR002146">
    <property type="entry name" value="ATP_synth_b/b'su_bac/chlpt"/>
</dbReference>
<comment type="similarity">
    <text evidence="2 11">Belongs to the ATPase B chain family.</text>
</comment>
<dbReference type="GO" id="GO:0015986">
    <property type="term" value="P:proton motive force-driven ATP synthesis"/>
    <property type="evidence" value="ECO:0007669"/>
    <property type="project" value="InterPro"/>
</dbReference>
<gene>
    <name evidence="14" type="primary">atpG</name>
    <name evidence="14" type="ORF">CspTHAL103_056</name>
</gene>
<dbReference type="EMBL" id="OP616817">
    <property type="protein sequence ID" value="WDA99980.1"/>
    <property type="molecule type" value="Genomic_DNA"/>
</dbReference>
<comment type="subcellular location">
    <subcellularLocation>
        <location evidence="1">Membrane</location>
        <topology evidence="1">Single-pass membrane protein</topology>
    </subcellularLocation>
</comment>
<keyword evidence="5 11" id="KW-0812">Transmembrane</keyword>
<evidence type="ECO:0000256" key="12">
    <source>
        <dbReference type="SAM" id="Coils"/>
    </source>
</evidence>
<comment type="function">
    <text evidence="10">F(1)F(0) ATP synthase produces ATP from ADP in the presence of a proton or sodium gradient. F-type ATPases consist of two structural domains, F(1) containing the extramembraneous catalytic core and F(0) containing the membrane proton channel, linked together by a central stalk and a peripheral stalk. During catalysis, ATP synthesis in the catalytic domain of F(1) is coupled via a rotary mechanism of the central stalk subunits to proton translocation.</text>
</comment>
<evidence type="ECO:0000256" key="1">
    <source>
        <dbReference type="ARBA" id="ARBA00004167"/>
    </source>
</evidence>
<evidence type="ECO:0000256" key="13">
    <source>
        <dbReference type="SAM" id="Phobius"/>
    </source>
</evidence>
<evidence type="ECO:0000256" key="11">
    <source>
        <dbReference type="RuleBase" id="RU003848"/>
    </source>
</evidence>
<dbReference type="AlphaFoldDB" id="A0A9Y1I420"/>
<evidence type="ECO:0000256" key="6">
    <source>
        <dbReference type="ARBA" id="ARBA00022781"/>
    </source>
</evidence>
<geneLocation type="plastid" evidence="14"/>
<evidence type="ECO:0000256" key="5">
    <source>
        <dbReference type="ARBA" id="ARBA00022692"/>
    </source>
</evidence>
<evidence type="ECO:0000256" key="8">
    <source>
        <dbReference type="ARBA" id="ARBA00023065"/>
    </source>
</evidence>
<dbReference type="InterPro" id="IPR050059">
    <property type="entry name" value="ATP_synthase_B_chain"/>
</dbReference>
<evidence type="ECO:0000256" key="7">
    <source>
        <dbReference type="ARBA" id="ARBA00022989"/>
    </source>
</evidence>
<dbReference type="CDD" id="cd06503">
    <property type="entry name" value="ATP-synt_Fo_b"/>
    <property type="match status" value="1"/>
</dbReference>